<protein>
    <submittedName>
        <fullName evidence="1">Uncharacterized protein</fullName>
    </submittedName>
</protein>
<name>A0A5P2C667_STRVZ</name>
<evidence type="ECO:0000313" key="1">
    <source>
        <dbReference type="EMBL" id="QES38043.1"/>
    </source>
</evidence>
<organism evidence="1 2">
    <name type="scientific">Streptomyces venezuelae</name>
    <dbReference type="NCBI Taxonomy" id="54571"/>
    <lineage>
        <taxon>Bacteria</taxon>
        <taxon>Bacillati</taxon>
        <taxon>Actinomycetota</taxon>
        <taxon>Actinomycetes</taxon>
        <taxon>Kitasatosporales</taxon>
        <taxon>Streptomycetaceae</taxon>
        <taxon>Streptomyces</taxon>
    </lineage>
</organism>
<sequence length="64" mass="6877">MTGAPNSIRVDLVLVPADEGRRRTPFSGAGVLRPGQVITMHEDRTVAGTAVVLDSHSRADLRRP</sequence>
<evidence type="ECO:0000313" key="2">
    <source>
        <dbReference type="Proteomes" id="UP000322927"/>
    </source>
</evidence>
<accession>A0A5P2C667</accession>
<dbReference type="EMBL" id="CP029192">
    <property type="protein sequence ID" value="QES38043.1"/>
    <property type="molecule type" value="Genomic_DNA"/>
</dbReference>
<gene>
    <name evidence="1" type="ORF">DEJ48_35645</name>
</gene>
<dbReference type="RefSeq" id="WP_150220241.1">
    <property type="nucleotide sequence ID" value="NZ_CP029192.1"/>
</dbReference>
<reference evidence="1 2" key="1">
    <citation type="submission" date="2018-05" db="EMBL/GenBank/DDBJ databases">
        <title>Streptomyces venezuelae.</title>
        <authorList>
            <person name="Kim W."/>
            <person name="Lee N."/>
            <person name="Cho B.-K."/>
        </authorList>
    </citation>
    <scope>NUCLEOTIDE SEQUENCE [LARGE SCALE GENOMIC DNA]</scope>
    <source>
        <strain evidence="1 2">ATCC 14584</strain>
    </source>
</reference>
<proteinExistence type="predicted"/>
<dbReference type="AlphaFoldDB" id="A0A5P2C667"/>
<dbReference type="Proteomes" id="UP000322927">
    <property type="component" value="Chromosome"/>
</dbReference>
<dbReference type="OrthoDB" id="3472120at2"/>